<accession>A0A7Y3RL37</accession>
<sequence>MQSVEKHRSHGGTLEVFDHESAVTGTTMRFAVFLPREAEKADVPCLWYLSGLTCNWSNVMEKGGVLKAAAARGCAIIAPDTSPRGEGVPDDEAYDLGQGAGFYLTATQEPWSQHFQMDRYITEELQALVTESFPIAKDRQGIFGHSMGGHGAISLHLKHPELYRTCSAFAPITAPSQCPWGQKAFTAYLGSDNASWAQYDSAILALKQPSEAEILIDQGLDDPFLSEQLLHGIFEDACQTSGQAYALRRQAGYDHSYYFISTFMDDHLRHHMEGLTA</sequence>
<dbReference type="EMBL" id="JABFCX010000002">
    <property type="protein sequence ID" value="NNU16082.1"/>
    <property type="molecule type" value="Genomic_DNA"/>
</dbReference>
<comment type="similarity">
    <text evidence="1 8">Belongs to the esterase D family.</text>
</comment>
<dbReference type="InterPro" id="IPR029058">
    <property type="entry name" value="AB_hydrolase_fold"/>
</dbReference>
<dbReference type="Gene3D" id="3.40.50.1820">
    <property type="entry name" value="alpha/beta hydrolase"/>
    <property type="match status" value="1"/>
</dbReference>
<dbReference type="PANTHER" id="PTHR10061">
    <property type="entry name" value="S-FORMYLGLUTATHIONE HYDROLASE"/>
    <property type="match status" value="1"/>
</dbReference>
<dbReference type="GO" id="GO:0046294">
    <property type="term" value="P:formaldehyde catabolic process"/>
    <property type="evidence" value="ECO:0007669"/>
    <property type="project" value="InterPro"/>
</dbReference>
<keyword evidence="3 8" id="KW-0719">Serine esterase</keyword>
<evidence type="ECO:0000256" key="3">
    <source>
        <dbReference type="ARBA" id="ARBA00022487"/>
    </source>
</evidence>
<dbReference type="GO" id="GO:0005829">
    <property type="term" value="C:cytosol"/>
    <property type="evidence" value="ECO:0007669"/>
    <property type="project" value="TreeGrafter"/>
</dbReference>
<feature type="active site" description="Charge relay system" evidence="7">
    <location>
        <position position="222"/>
    </location>
</feature>
<gene>
    <name evidence="9" type="primary">fghA</name>
    <name evidence="9" type="ORF">HK107_07080</name>
</gene>
<dbReference type="Pfam" id="PF00756">
    <property type="entry name" value="Esterase"/>
    <property type="match status" value="1"/>
</dbReference>
<evidence type="ECO:0000256" key="1">
    <source>
        <dbReference type="ARBA" id="ARBA00005622"/>
    </source>
</evidence>
<evidence type="ECO:0000256" key="2">
    <source>
        <dbReference type="ARBA" id="ARBA00012479"/>
    </source>
</evidence>
<proteinExistence type="inferred from homology"/>
<dbReference type="NCBIfam" id="TIGR02821">
    <property type="entry name" value="fghA_ester_D"/>
    <property type="match status" value="1"/>
</dbReference>
<comment type="caution">
    <text evidence="9">The sequence shown here is derived from an EMBL/GenBank/DDBJ whole genome shotgun (WGS) entry which is preliminary data.</text>
</comment>
<evidence type="ECO:0000256" key="8">
    <source>
        <dbReference type="RuleBase" id="RU363068"/>
    </source>
</evidence>
<protein>
    <recommendedName>
        <fullName evidence="2 6">S-formylglutathione hydrolase</fullName>
        <ecNumber evidence="2 6">3.1.2.12</ecNumber>
    </recommendedName>
</protein>
<dbReference type="EC" id="3.1.2.12" evidence="2 6"/>
<evidence type="ECO:0000256" key="7">
    <source>
        <dbReference type="PIRSR" id="PIRSR614186-1"/>
    </source>
</evidence>
<dbReference type="GO" id="GO:0052689">
    <property type="term" value="F:carboxylic ester hydrolase activity"/>
    <property type="evidence" value="ECO:0007669"/>
    <property type="project" value="UniProtKB-KW"/>
</dbReference>
<comment type="function">
    <text evidence="8">Serine hydrolase involved in the detoxification of formaldehyde.</text>
</comment>
<feature type="active site" description="Charge relay system" evidence="7">
    <location>
        <position position="255"/>
    </location>
</feature>
<evidence type="ECO:0000256" key="6">
    <source>
        <dbReference type="NCBIfam" id="TIGR02821"/>
    </source>
</evidence>
<name>A0A7Y3RL37_9PROT</name>
<feature type="active site" description="Charge relay system" evidence="7">
    <location>
        <position position="146"/>
    </location>
</feature>
<evidence type="ECO:0000313" key="9">
    <source>
        <dbReference type="EMBL" id="NNU16082.1"/>
    </source>
</evidence>
<dbReference type="GO" id="GO:0018738">
    <property type="term" value="F:S-formylglutathione hydrolase activity"/>
    <property type="evidence" value="ECO:0007669"/>
    <property type="project" value="UniProtKB-UniRule"/>
</dbReference>
<dbReference type="RefSeq" id="WP_173198024.1">
    <property type="nucleotide sequence ID" value="NZ_JABFCX010000002.1"/>
</dbReference>
<dbReference type="InterPro" id="IPR000801">
    <property type="entry name" value="Esterase-like"/>
</dbReference>
<organism evidence="9 10">
    <name type="scientific">Parvularcula mediterranea</name>
    <dbReference type="NCBI Taxonomy" id="2732508"/>
    <lineage>
        <taxon>Bacteria</taxon>
        <taxon>Pseudomonadati</taxon>
        <taxon>Pseudomonadota</taxon>
        <taxon>Alphaproteobacteria</taxon>
        <taxon>Parvularculales</taxon>
        <taxon>Parvularculaceae</taxon>
        <taxon>Parvularcula</taxon>
    </lineage>
</organism>
<evidence type="ECO:0000313" key="10">
    <source>
        <dbReference type="Proteomes" id="UP000536835"/>
    </source>
</evidence>
<evidence type="ECO:0000256" key="5">
    <source>
        <dbReference type="ARBA" id="ARBA00047590"/>
    </source>
</evidence>
<reference evidence="9 10" key="1">
    <citation type="submission" date="2020-05" db="EMBL/GenBank/DDBJ databases">
        <title>Parvularcula mediterraneae sp. nov., isolated from polypropylene straw from shallow seawater of the seashore of Laganas in Zakynthos island, Greece.</title>
        <authorList>
            <person name="Szabo I."/>
            <person name="Al-Omari J."/>
            <person name="Rado J."/>
            <person name="Szerdahelyi G.S."/>
        </authorList>
    </citation>
    <scope>NUCLEOTIDE SEQUENCE [LARGE SCALE GENOMIC DNA]</scope>
    <source>
        <strain evidence="9 10">ZS-1/3</strain>
    </source>
</reference>
<dbReference type="FunFam" id="3.40.50.1820:FF:000002">
    <property type="entry name" value="S-formylglutathione hydrolase"/>
    <property type="match status" value="1"/>
</dbReference>
<dbReference type="InterPro" id="IPR014186">
    <property type="entry name" value="S-formylglutathione_hydrol"/>
</dbReference>
<dbReference type="SUPFAM" id="SSF53474">
    <property type="entry name" value="alpha/beta-Hydrolases"/>
    <property type="match status" value="1"/>
</dbReference>
<keyword evidence="10" id="KW-1185">Reference proteome</keyword>
<dbReference type="AlphaFoldDB" id="A0A7Y3RL37"/>
<evidence type="ECO:0000256" key="4">
    <source>
        <dbReference type="ARBA" id="ARBA00022801"/>
    </source>
</evidence>
<dbReference type="PANTHER" id="PTHR10061:SF0">
    <property type="entry name" value="S-FORMYLGLUTATHIONE HYDROLASE"/>
    <property type="match status" value="1"/>
</dbReference>
<comment type="catalytic activity">
    <reaction evidence="5 8">
        <text>S-formylglutathione + H2O = formate + glutathione + H(+)</text>
        <dbReference type="Rhea" id="RHEA:14961"/>
        <dbReference type="ChEBI" id="CHEBI:15377"/>
        <dbReference type="ChEBI" id="CHEBI:15378"/>
        <dbReference type="ChEBI" id="CHEBI:15740"/>
        <dbReference type="ChEBI" id="CHEBI:57688"/>
        <dbReference type="ChEBI" id="CHEBI:57925"/>
        <dbReference type="EC" id="3.1.2.12"/>
    </reaction>
</comment>
<dbReference type="Proteomes" id="UP000536835">
    <property type="component" value="Unassembled WGS sequence"/>
</dbReference>
<keyword evidence="4 8" id="KW-0378">Hydrolase</keyword>